<feature type="region of interest" description="Disordered" evidence="10">
    <location>
        <begin position="1"/>
        <end position="33"/>
    </location>
</feature>
<evidence type="ECO:0000256" key="8">
    <source>
        <dbReference type="ARBA" id="ARBA00023242"/>
    </source>
</evidence>
<protein>
    <submittedName>
        <fullName evidence="12">Regulatory protein MIG1</fullName>
    </submittedName>
</protein>
<dbReference type="PROSITE" id="PS50157">
    <property type="entry name" value="ZINC_FINGER_C2H2_2"/>
    <property type="match status" value="2"/>
</dbReference>
<dbReference type="InterPro" id="IPR036236">
    <property type="entry name" value="Znf_C2H2_sf"/>
</dbReference>
<dbReference type="EMBL" id="AP012214">
    <property type="protein sequence ID" value="BAO38517.1"/>
    <property type="molecule type" value="Genomic_DNA"/>
</dbReference>
<dbReference type="SMART" id="SM00355">
    <property type="entry name" value="ZnF_C2H2"/>
    <property type="match status" value="2"/>
</dbReference>
<feature type="region of interest" description="Disordered" evidence="10">
    <location>
        <begin position="75"/>
        <end position="104"/>
    </location>
</feature>
<dbReference type="RefSeq" id="XP_022674399.1">
    <property type="nucleotide sequence ID" value="XM_022822594.1"/>
</dbReference>
<dbReference type="KEGG" id="kmx:KLMA_20059"/>
<keyword evidence="7" id="KW-0804">Transcription</keyword>
<feature type="region of interest" description="Disordered" evidence="10">
    <location>
        <begin position="284"/>
        <end position="331"/>
    </location>
</feature>
<evidence type="ECO:0000256" key="2">
    <source>
        <dbReference type="ARBA" id="ARBA00022723"/>
    </source>
</evidence>
<dbReference type="OrthoDB" id="654211at2759"/>
<feature type="compositionally biased region" description="Polar residues" evidence="10">
    <location>
        <begin position="459"/>
        <end position="471"/>
    </location>
</feature>
<dbReference type="GO" id="GO:0005634">
    <property type="term" value="C:nucleus"/>
    <property type="evidence" value="ECO:0007669"/>
    <property type="project" value="UniProtKB-SubCell"/>
</dbReference>
<keyword evidence="6" id="KW-0805">Transcription regulation</keyword>
<sequence length="556" mass="60669">MSSEVVPLQKKGRKKAGAGAGVAVDGEKDGSRPYVCPICHRGFHRLEHQTRHIRTHTGERPHACDFPGCAKRFSRSDELTRHRRIHDSDKPKGKRGRKKKSETIAREKELELQRQRQQQQQQQLQQQQLQQQQQQLQQQQHQVLPAEIKISAPMASSMMEVTQAINQRYQDTHNLSLSYNSGSNSNASSGSNSNSSLNQVFSITSQPARDLAAKPMFQLGSDESEETSNTTTLHSVHPQQQNNGSVELLLNAARFESEKSTTPLNNNTPSFKFIDRPPLTSSLSSPALSLISQSPGPGAGPGFGPANGNGNGNGNGAANNNGLLLPRPTSRPKLSALSTLKRMTPLSQVSEPQQPAASLPHLQQVPSNGFLDTNGHAASVVRNKSWTNLGVMPSPSESGSSAMISRFSSSASLNKLMDPSSRTSSAVSIATLMNEDKLQSQDDLSVVDEFGRSRKKSKTSTPIRRPSSNMGFGTGPASHAMEFCNELQSRLKSVDQYSDRSAGDEKDYYFQSRSSSSVCTPINSPPSERLVSSTSNNKTIKLPSLRSLDILPREQH</sequence>
<dbReference type="GO" id="GO:0008270">
    <property type="term" value="F:zinc ion binding"/>
    <property type="evidence" value="ECO:0007669"/>
    <property type="project" value="UniProtKB-KW"/>
</dbReference>
<feature type="compositionally biased region" description="Gly residues" evidence="10">
    <location>
        <begin position="297"/>
        <end position="315"/>
    </location>
</feature>
<evidence type="ECO:0000256" key="4">
    <source>
        <dbReference type="ARBA" id="ARBA00022771"/>
    </source>
</evidence>
<keyword evidence="5" id="KW-0862">Zinc</keyword>
<feature type="domain" description="C2H2-type" evidence="11">
    <location>
        <begin position="34"/>
        <end position="61"/>
    </location>
</feature>
<evidence type="ECO:0000259" key="11">
    <source>
        <dbReference type="PROSITE" id="PS50157"/>
    </source>
</evidence>
<evidence type="ECO:0000256" key="6">
    <source>
        <dbReference type="ARBA" id="ARBA00023015"/>
    </source>
</evidence>
<dbReference type="PANTHER" id="PTHR47428:SF1">
    <property type="entry name" value="REGULATORY PROTEIN MIG1-RELATED"/>
    <property type="match status" value="1"/>
</dbReference>
<keyword evidence="2" id="KW-0479">Metal-binding</keyword>
<name>W0T4I3_KLUMD</name>
<evidence type="ECO:0000256" key="10">
    <source>
        <dbReference type="SAM" id="MobiDB-lite"/>
    </source>
</evidence>
<dbReference type="FunFam" id="3.30.160.60:FF:000515">
    <property type="entry name" value="early growth response protein 4"/>
    <property type="match status" value="1"/>
</dbReference>
<evidence type="ECO:0000256" key="1">
    <source>
        <dbReference type="ARBA" id="ARBA00004123"/>
    </source>
</evidence>
<feature type="region of interest" description="Disordered" evidence="10">
    <location>
        <begin position="221"/>
        <end position="243"/>
    </location>
</feature>
<keyword evidence="8" id="KW-0539">Nucleus</keyword>
<feature type="compositionally biased region" description="Polar residues" evidence="10">
    <location>
        <begin position="233"/>
        <end position="243"/>
    </location>
</feature>
<dbReference type="SUPFAM" id="SSF57667">
    <property type="entry name" value="beta-beta-alpha zinc fingers"/>
    <property type="match status" value="1"/>
</dbReference>
<evidence type="ECO:0000313" key="13">
    <source>
        <dbReference type="Proteomes" id="UP000065495"/>
    </source>
</evidence>
<comment type="subcellular location">
    <subcellularLocation>
        <location evidence="1">Nucleus</location>
    </subcellularLocation>
</comment>
<feature type="region of interest" description="Disordered" evidence="10">
    <location>
        <begin position="176"/>
        <end position="196"/>
    </location>
</feature>
<evidence type="ECO:0000256" key="5">
    <source>
        <dbReference type="ARBA" id="ARBA00022833"/>
    </source>
</evidence>
<feature type="domain" description="C2H2-type" evidence="11">
    <location>
        <begin position="62"/>
        <end position="91"/>
    </location>
</feature>
<dbReference type="InterPro" id="IPR013087">
    <property type="entry name" value="Znf_C2H2_type"/>
</dbReference>
<dbReference type="VEuPathDB" id="FungiDB:KLMA_20059"/>
<keyword evidence="4 9" id="KW-0863">Zinc-finger</keyword>
<feature type="compositionally biased region" description="Basic and acidic residues" evidence="10">
    <location>
        <begin position="75"/>
        <end position="91"/>
    </location>
</feature>
<accession>W0T4I3</accession>
<organism evidence="12 13">
    <name type="scientific">Kluyveromyces marxianus (strain DMKU3-1042 / BCC 29191 / NBRC 104275)</name>
    <name type="common">Yeast</name>
    <name type="synonym">Candida kefyr</name>
    <dbReference type="NCBI Taxonomy" id="1003335"/>
    <lineage>
        <taxon>Eukaryota</taxon>
        <taxon>Fungi</taxon>
        <taxon>Dikarya</taxon>
        <taxon>Ascomycota</taxon>
        <taxon>Saccharomycotina</taxon>
        <taxon>Saccharomycetes</taxon>
        <taxon>Saccharomycetales</taxon>
        <taxon>Saccharomycetaceae</taxon>
        <taxon>Kluyveromyces</taxon>
    </lineage>
</organism>
<feature type="compositionally biased region" description="Polar residues" evidence="10">
    <location>
        <begin position="511"/>
        <end position="538"/>
    </location>
</feature>
<dbReference type="GO" id="GO:0000978">
    <property type="term" value="F:RNA polymerase II cis-regulatory region sequence-specific DNA binding"/>
    <property type="evidence" value="ECO:0007669"/>
    <property type="project" value="TreeGrafter"/>
</dbReference>
<evidence type="ECO:0000313" key="12">
    <source>
        <dbReference type="EMBL" id="BAO38517.1"/>
    </source>
</evidence>
<feature type="region of interest" description="Disordered" evidence="10">
    <location>
        <begin position="258"/>
        <end position="277"/>
    </location>
</feature>
<keyword evidence="3" id="KW-0677">Repeat</keyword>
<dbReference type="Pfam" id="PF00096">
    <property type="entry name" value="zf-C2H2"/>
    <property type="match status" value="2"/>
</dbReference>
<dbReference type="GO" id="GO:0000433">
    <property type="term" value="P:carbon catabolite repression of transcription from RNA polymerase II promoter by glucose"/>
    <property type="evidence" value="ECO:0007669"/>
    <property type="project" value="TreeGrafter"/>
</dbReference>
<proteinExistence type="predicted"/>
<dbReference type="InterPro" id="IPR051007">
    <property type="entry name" value="creA/MIG_C2H2-ZnF"/>
</dbReference>
<dbReference type="Proteomes" id="UP000065495">
    <property type="component" value="Chromosome 2"/>
</dbReference>
<feature type="compositionally biased region" description="Basic and acidic residues" evidence="10">
    <location>
        <begin position="497"/>
        <end position="508"/>
    </location>
</feature>
<evidence type="ECO:0000256" key="7">
    <source>
        <dbReference type="ARBA" id="ARBA00023163"/>
    </source>
</evidence>
<reference evidence="12 13" key="1">
    <citation type="journal article" date="2015" name="Biotechnol. Biofuels">
        <title>Genetic basis of the highly efficient yeast Kluyveromyces marxianus: complete genome sequence and transcriptome analyses.</title>
        <authorList>
            <person name="Lertwattanasakul N."/>
            <person name="Kosaka T."/>
            <person name="Hosoyama A."/>
            <person name="Suzuki Y."/>
            <person name="Rodrussamee N."/>
            <person name="Matsutani M."/>
            <person name="Murata M."/>
            <person name="Fujimoto N."/>
            <person name="Suprayogi"/>
            <person name="Tsuchikane K."/>
            <person name="Limtong S."/>
            <person name="Fujita N."/>
            <person name="Yamada M."/>
        </authorList>
    </citation>
    <scope>NUCLEOTIDE SEQUENCE [LARGE SCALE GENOMIC DNA]</scope>
    <source>
        <strain evidence="13">DMKU3-1042 / BCC 29191 / NBRC 104275</strain>
    </source>
</reference>
<feature type="compositionally biased region" description="Low complexity" evidence="10">
    <location>
        <begin position="284"/>
        <end position="296"/>
    </location>
</feature>
<dbReference type="AlphaFoldDB" id="W0T4I3"/>
<dbReference type="PANTHER" id="PTHR47428">
    <property type="entry name" value="REGULATORY PROTEIN MIG1-RELATED"/>
    <property type="match status" value="1"/>
</dbReference>
<feature type="compositionally biased region" description="Polar residues" evidence="10">
    <location>
        <begin position="260"/>
        <end position="270"/>
    </location>
</feature>
<dbReference type="GO" id="GO:0005737">
    <property type="term" value="C:cytoplasm"/>
    <property type="evidence" value="ECO:0007669"/>
    <property type="project" value="TreeGrafter"/>
</dbReference>
<feature type="region of interest" description="Disordered" evidence="10">
    <location>
        <begin position="495"/>
        <end position="538"/>
    </location>
</feature>
<evidence type="ECO:0000256" key="9">
    <source>
        <dbReference type="PROSITE-ProRule" id="PRU00042"/>
    </source>
</evidence>
<dbReference type="PROSITE" id="PS00028">
    <property type="entry name" value="ZINC_FINGER_C2H2_1"/>
    <property type="match status" value="2"/>
</dbReference>
<evidence type="ECO:0000256" key="3">
    <source>
        <dbReference type="ARBA" id="ARBA00022737"/>
    </source>
</evidence>
<dbReference type="Gene3D" id="3.30.160.60">
    <property type="entry name" value="Classic Zinc Finger"/>
    <property type="match status" value="2"/>
</dbReference>
<dbReference type="GeneID" id="34714544"/>
<gene>
    <name evidence="12" type="primary">MIG1</name>
    <name evidence="12" type="ORF">KLMA_20059</name>
</gene>
<feature type="region of interest" description="Disordered" evidence="10">
    <location>
        <begin position="448"/>
        <end position="477"/>
    </location>
</feature>